<name>A0A1L9RYA9_ASPWE</name>
<proteinExistence type="predicted"/>
<keyword evidence="1" id="KW-0732">Signal</keyword>
<dbReference type="OrthoDB" id="4831122at2759"/>
<dbReference type="EMBL" id="KV878210">
    <property type="protein sequence ID" value="OJJ39931.1"/>
    <property type="molecule type" value="Genomic_DNA"/>
</dbReference>
<accession>A0A1L9RYA9</accession>
<protein>
    <submittedName>
        <fullName evidence="2">Uncharacterized protein</fullName>
    </submittedName>
</protein>
<feature type="chain" id="PRO_5012883060" evidence="1">
    <location>
        <begin position="16"/>
        <end position="233"/>
    </location>
</feature>
<keyword evidence="3" id="KW-1185">Reference proteome</keyword>
<sequence length="233" mass="25231">MKSLLFLSLLATATAIPVESDSLDDALVLLGDGSTQRIKKQDLSSLFTPPREVPHFLETHANNTNYKRGSDVELIIELPDEDFLGWDTAMSTVTHANEADVSLAIMSGQNIANSVSVSTGVDVTLVKDFLSFSSSIDYQHSVTSLVSGTATLTIPKNRWGCIVSNPKTHRRSGYVYKGTPGGASTFNHYQADSFEDSSYNYNGGKLSWVKGVVTTCLGDKYPLPRCLGQGTLE</sequence>
<dbReference type="Proteomes" id="UP000184383">
    <property type="component" value="Unassembled WGS sequence"/>
</dbReference>
<dbReference type="RefSeq" id="XP_040693607.1">
    <property type="nucleotide sequence ID" value="XM_040837330.1"/>
</dbReference>
<evidence type="ECO:0000313" key="2">
    <source>
        <dbReference type="EMBL" id="OJJ39931.1"/>
    </source>
</evidence>
<dbReference type="VEuPathDB" id="FungiDB:ASPWEDRAFT_49779"/>
<feature type="signal peptide" evidence="1">
    <location>
        <begin position="1"/>
        <end position="15"/>
    </location>
</feature>
<organism evidence="2 3">
    <name type="scientific">Aspergillus wentii DTO 134E9</name>
    <dbReference type="NCBI Taxonomy" id="1073089"/>
    <lineage>
        <taxon>Eukaryota</taxon>
        <taxon>Fungi</taxon>
        <taxon>Dikarya</taxon>
        <taxon>Ascomycota</taxon>
        <taxon>Pezizomycotina</taxon>
        <taxon>Eurotiomycetes</taxon>
        <taxon>Eurotiomycetidae</taxon>
        <taxon>Eurotiales</taxon>
        <taxon>Aspergillaceae</taxon>
        <taxon>Aspergillus</taxon>
        <taxon>Aspergillus subgen. Cremei</taxon>
    </lineage>
</organism>
<reference evidence="3" key="1">
    <citation type="journal article" date="2017" name="Genome Biol.">
        <title>Comparative genomics reveals high biological diversity and specific adaptations in the industrially and medically important fungal genus Aspergillus.</title>
        <authorList>
            <person name="de Vries R.P."/>
            <person name="Riley R."/>
            <person name="Wiebenga A."/>
            <person name="Aguilar-Osorio G."/>
            <person name="Amillis S."/>
            <person name="Uchima C.A."/>
            <person name="Anderluh G."/>
            <person name="Asadollahi M."/>
            <person name="Askin M."/>
            <person name="Barry K."/>
            <person name="Battaglia E."/>
            <person name="Bayram O."/>
            <person name="Benocci T."/>
            <person name="Braus-Stromeyer S.A."/>
            <person name="Caldana C."/>
            <person name="Canovas D."/>
            <person name="Cerqueira G.C."/>
            <person name="Chen F."/>
            <person name="Chen W."/>
            <person name="Choi C."/>
            <person name="Clum A."/>
            <person name="Dos Santos R.A."/>
            <person name="Damasio A.R."/>
            <person name="Diallinas G."/>
            <person name="Emri T."/>
            <person name="Fekete E."/>
            <person name="Flipphi M."/>
            <person name="Freyberg S."/>
            <person name="Gallo A."/>
            <person name="Gournas C."/>
            <person name="Habgood R."/>
            <person name="Hainaut M."/>
            <person name="Harispe M.L."/>
            <person name="Henrissat B."/>
            <person name="Hilden K.S."/>
            <person name="Hope R."/>
            <person name="Hossain A."/>
            <person name="Karabika E."/>
            <person name="Karaffa L."/>
            <person name="Karanyi Z."/>
            <person name="Krasevec N."/>
            <person name="Kuo A."/>
            <person name="Kusch H."/>
            <person name="LaButti K."/>
            <person name="Lagendijk E.L."/>
            <person name="Lapidus A."/>
            <person name="Levasseur A."/>
            <person name="Lindquist E."/>
            <person name="Lipzen A."/>
            <person name="Logrieco A.F."/>
            <person name="MacCabe A."/>
            <person name="Maekelae M.R."/>
            <person name="Malavazi I."/>
            <person name="Melin P."/>
            <person name="Meyer V."/>
            <person name="Mielnichuk N."/>
            <person name="Miskei M."/>
            <person name="Molnar A.P."/>
            <person name="Mule G."/>
            <person name="Ngan C.Y."/>
            <person name="Orejas M."/>
            <person name="Orosz E."/>
            <person name="Ouedraogo J.P."/>
            <person name="Overkamp K.M."/>
            <person name="Park H.-S."/>
            <person name="Perrone G."/>
            <person name="Piumi F."/>
            <person name="Punt P.J."/>
            <person name="Ram A.F."/>
            <person name="Ramon A."/>
            <person name="Rauscher S."/>
            <person name="Record E."/>
            <person name="Riano-Pachon D.M."/>
            <person name="Robert V."/>
            <person name="Roehrig J."/>
            <person name="Ruller R."/>
            <person name="Salamov A."/>
            <person name="Salih N.S."/>
            <person name="Samson R.A."/>
            <person name="Sandor E."/>
            <person name="Sanguinetti M."/>
            <person name="Schuetze T."/>
            <person name="Sepcic K."/>
            <person name="Shelest E."/>
            <person name="Sherlock G."/>
            <person name="Sophianopoulou V."/>
            <person name="Squina F.M."/>
            <person name="Sun H."/>
            <person name="Susca A."/>
            <person name="Todd R.B."/>
            <person name="Tsang A."/>
            <person name="Unkles S.E."/>
            <person name="van de Wiele N."/>
            <person name="van Rossen-Uffink D."/>
            <person name="Oliveira J.V."/>
            <person name="Vesth T.C."/>
            <person name="Visser J."/>
            <person name="Yu J.-H."/>
            <person name="Zhou M."/>
            <person name="Andersen M.R."/>
            <person name="Archer D.B."/>
            <person name="Baker S.E."/>
            <person name="Benoit I."/>
            <person name="Brakhage A.A."/>
            <person name="Braus G.H."/>
            <person name="Fischer R."/>
            <person name="Frisvad J.C."/>
            <person name="Goldman G.H."/>
            <person name="Houbraken J."/>
            <person name="Oakley B."/>
            <person name="Pocsi I."/>
            <person name="Scazzocchio C."/>
            <person name="Seiboth B."/>
            <person name="vanKuyk P.A."/>
            <person name="Wortman J."/>
            <person name="Dyer P.S."/>
            <person name="Grigoriev I.V."/>
        </authorList>
    </citation>
    <scope>NUCLEOTIDE SEQUENCE [LARGE SCALE GENOMIC DNA]</scope>
    <source>
        <strain evidence="3">DTO 134E9</strain>
    </source>
</reference>
<evidence type="ECO:0000313" key="3">
    <source>
        <dbReference type="Proteomes" id="UP000184383"/>
    </source>
</evidence>
<evidence type="ECO:0000256" key="1">
    <source>
        <dbReference type="SAM" id="SignalP"/>
    </source>
</evidence>
<gene>
    <name evidence="2" type="ORF">ASPWEDRAFT_49779</name>
</gene>
<dbReference type="GeneID" id="63753178"/>
<dbReference type="AlphaFoldDB" id="A0A1L9RYA9"/>